<evidence type="ECO:0000313" key="2">
    <source>
        <dbReference type="Proteomes" id="UP001279734"/>
    </source>
</evidence>
<sequence length="237" mass="26798">MATSESIFESLEVIETEVVENAEVKARDEEKKVANTLCSLADGRIDEEVESACEALVLARESVNIQALDLEGEEDESEVLVLRDGGNQVLVWREGKGMVFRDEGKQEEMPRRRTTSRCRKNPTEWPHWLPHDWSVWRVPRTRGKSKGHVDVPTTVAHSSGINSDQLVYSLRFEKMGGKFLVSGSRKCMAFVRSQKNAVPPMCQSRDRRTGRFLQFPSQARRGPVLCNHFASLPLSGR</sequence>
<dbReference type="Proteomes" id="UP001279734">
    <property type="component" value="Unassembled WGS sequence"/>
</dbReference>
<proteinExistence type="predicted"/>
<organism evidence="1 2">
    <name type="scientific">Nepenthes gracilis</name>
    <name type="common">Slender pitcher plant</name>
    <dbReference type="NCBI Taxonomy" id="150966"/>
    <lineage>
        <taxon>Eukaryota</taxon>
        <taxon>Viridiplantae</taxon>
        <taxon>Streptophyta</taxon>
        <taxon>Embryophyta</taxon>
        <taxon>Tracheophyta</taxon>
        <taxon>Spermatophyta</taxon>
        <taxon>Magnoliopsida</taxon>
        <taxon>eudicotyledons</taxon>
        <taxon>Gunneridae</taxon>
        <taxon>Pentapetalae</taxon>
        <taxon>Caryophyllales</taxon>
        <taxon>Nepenthaceae</taxon>
        <taxon>Nepenthes</taxon>
    </lineage>
</organism>
<name>A0AAD3RW60_NEPGR</name>
<dbReference type="EMBL" id="BSYO01000001">
    <property type="protein sequence ID" value="GMG98265.1"/>
    <property type="molecule type" value="Genomic_DNA"/>
</dbReference>
<gene>
    <name evidence="1" type="ORF">Nepgr_000105</name>
</gene>
<dbReference type="AlphaFoldDB" id="A0AAD3RW60"/>
<protein>
    <submittedName>
        <fullName evidence="1">Uncharacterized protein</fullName>
    </submittedName>
</protein>
<evidence type="ECO:0000313" key="1">
    <source>
        <dbReference type="EMBL" id="GMG98265.1"/>
    </source>
</evidence>
<accession>A0AAD3RW60</accession>
<keyword evidence="2" id="KW-1185">Reference proteome</keyword>
<reference evidence="1" key="1">
    <citation type="submission" date="2023-05" db="EMBL/GenBank/DDBJ databases">
        <title>Nepenthes gracilis genome sequencing.</title>
        <authorList>
            <person name="Fukushima K."/>
        </authorList>
    </citation>
    <scope>NUCLEOTIDE SEQUENCE</scope>
    <source>
        <strain evidence="1">SING2019-196</strain>
    </source>
</reference>
<comment type="caution">
    <text evidence="1">The sequence shown here is derived from an EMBL/GenBank/DDBJ whole genome shotgun (WGS) entry which is preliminary data.</text>
</comment>